<name>A0A8F8KSL3_9VIRU</name>
<feature type="region of interest" description="Disordered" evidence="1">
    <location>
        <begin position="1377"/>
        <end position="1458"/>
    </location>
</feature>
<sequence>MRRARFSIPIVSKRERNPLSKDRNQSSVAITSDRGRINDVVSTTLTSDTITVSNAIIANAQVSNLQLDASELENIAVTDTATINNIVSSSVQIGNARLVQQGTQVIELALPIDLGEEGQTMVTDGAGNMSWQTAVLSVDNRLFDVQMKNVKKNPGQGEFSSIKAALDAITDSGPEKPYVVYIGAGIYNEMPMTIPPWTFVVGTDASGTIVRPATTIGPSGSFITMKTSTISFLTVDVLNQTGIAINMTDGGNFTLLHKVELNNVGGTGIYVDSVEDDLETSAFFEYVSINGTFTANTKPVVLKCSNNASTFCNAENFYIFVDGGANPNQAITVSDPFTQFSMQTGLLEGLNGTRTGTAIQVTNGGMVDARSTAFREWDTAIQTVDDAGTPSLLLHSLSFANVIKNFDVQNDKTTGEYSGYTNYQRTFIAEDAPFFITSTDIRRITVSKKGGDCTSVAVAMESILNASDTVRYVIEIGPGIYQEPQIVCKRFVDVFGFGQVIIEPQDPTQNLIIGCSDCMFKNVGLRGTTGSANLAIYTGSSESLIPFQLNEVVFGDAGKLGTFTNQSGPANVRIEECTILDSADFQFGFTFDSTFSSGNVFGRIFDTFYKDGSNAILDTMLNAIGTKTKIVVSSCSWLKQSIVGTETCLQATDGAVINCFSVNFAGYYNALYIPDNLLNPPRITAFSYNATGNTFDVNIRKQNCTGYIQGIFSKANTYLVEPSSVVLLASLSDEDGLAITGPLIQGESWQYLTNVTDAIQRTTPTGVISGADISYGSDLNFSVSAGRGYLMVGPSEPDDKLKFVQWGTLTGVAVPNALTYIYINSDGGLTYGTGTASSTRFMYVGAVYADNTKILYQLRTSSQTLHLPTTINAFLREALGPVVASGLITVEGTTPFRLTVSSGVYFFGKLRYAPIEQQNITFLAFYKDGSGNWTNTSTQTVQKSWDNGTLTALTSGQYAKHTLYVINDGPQQQYCLLYGQQTFASQLAAEEGPLPVRPTFLSQNAVPVAGIVVTSGASNITTIRDIRPVIGFKSEGVSASSDHNSLLNLTVGHPHTQYLRVNGLSSMTGDLNMGSNAITSVGLINSVDITSHASRHSSTGSDPIPFGTPVQIGTANSQGVAPTYALSDHVHSHGIQTQANLHATATGSSNGFMSSTDKALLDTATSASANNSIVTRDSLGRVHHKQVFVDSDGSLTLNNASDTHSTNLKSNASLSSDITIRLPGTNGSNGNALLTDGSGNTSWGTPATQSHASTHLPNGSDPLTTGTAVTIGTLNSGGSANAFARSDHVHNHGSQTDPTHHALVSESAHGFMSSSDKTFLDSATSIASNSTLVTRDSSGTTEFSSVKIPSAGTLKLYDLNNSFSTTVKAVNTLSADTTFKLPPTNGTSGNSLLTDGSGNTTWGTPATQSHASTHLPNGSDPLTTGTAVTIGTSNSGGAANSFARSDHVHNHGSQIDPTHHALVSDSAHGFMSSSDKTLLDNATSSATPSTLVKRDSNGKVSHLQMDILNDGSLNLYNASNSFHTKLQSSSNVASDLTIRLPATNGSLGNFLQTDGSGNTSWGTPGTQSHASTHLPNGSDPLTTGTAVTIGTVNSTGTANSYARSDHVHSHGVQNDPTNHALVTTLAHGFMSSSDKTKIDAATPNASAGALMQRDANGKFASRGADLELGGVTRYFDESNTYYTTVQGPASQTQNLTFRLPSTTGSSGNVLLTDGLGSTVWGTPSTQTHASTHLPNGSDPLTTAAPVTIGTSNTAGTANSFAKSDHVHNHGSQTDPTHHAVATTSAAGFLSAADKLKLDSSTSSSTNSTIMTRDSSGKTAVKELSIETDGSLKINNSANTFYTSIQASSSLSGNNSIRLPAGNGSSGTALLVDGLGNTYWGNPATQIHASTHLPNGSDPLTTATPSSIGTANALGSANAFARSDHVHNHGSQADPTHHATVTSSAAGFMSAIDKIKLDASTSASTNSTLMMRDGSGKTNVKEVNVESDGAVRVNNSANTFSTTIQAASSLGTNTSFRLPSSNGTSGNALLVDGLGNTSWGTPATQTHASTHLPNGSDPLSTAAPVTIGTSNSAGTANSFARSDHVHSHGSQTDPTLHAIVTSSNAGFMSSADKQKLDQATSSNTISTLVSRDSSAASSFNKVNLQSDGSVAFFNSGNTFSYSLQGPSTQTSNLTLRLPTGSGSNGDFISTDGSGTLSYANPFIFTNVIRVDKSGNDTTGVRNGRPKLTIASAISIAQIGDIILVSPGTYNESGLVLPSGVILMGWSTESVFISPTAPVSDTTVLTMGTTSTVEKLSISLISSSHATFKGIAIPSTASADCTINNIAITINNSTASSGGTSNVYGIHSFGTGVPTSDAQIAIAACTTVVSSIGLGAKRGILCDTAAHSINVARSTFVATNSGAGTAAGFETNLLGINFRAHSCTFSGSTADVTRTLGNVFLYSCALMNRTLGNIGPIMSPSTPMMFTALGNATANSTRYLYPGSAATTINEIKVPIMMPTLIFAWSVVLRTAPGTGNTVTITVRKNSTDTALVIPLTAGSISSSGYTNPVSFASGDTLSVKIVTSTSTSASDIALVLQCY</sequence>
<organism evidence="2">
    <name type="scientific">Clandestinovirus</name>
    <dbReference type="NCBI Taxonomy" id="2831644"/>
    <lineage>
        <taxon>Viruses</taxon>
    </lineage>
</organism>
<feature type="compositionally biased region" description="Low complexity" evidence="1">
    <location>
        <begin position="1799"/>
        <end position="1808"/>
    </location>
</feature>
<feature type="region of interest" description="Disordered" evidence="1">
    <location>
        <begin position="1799"/>
        <end position="1820"/>
    </location>
</feature>
<feature type="region of interest" description="Disordered" evidence="1">
    <location>
        <begin position="2039"/>
        <end position="2093"/>
    </location>
</feature>
<reference evidence="2" key="1">
    <citation type="submission" date="2021-06" db="EMBL/GenBank/DDBJ databases">
        <authorList>
            <person name="Rolland C."/>
        </authorList>
    </citation>
    <scope>NUCLEOTIDE SEQUENCE</scope>
    <source>
        <strain evidence="2">347.936635</strain>
    </source>
</reference>
<feature type="compositionally biased region" description="Polar residues" evidence="1">
    <location>
        <begin position="2039"/>
        <end position="2058"/>
    </location>
</feature>
<dbReference type="Gene3D" id="2.160.20.10">
    <property type="entry name" value="Single-stranded right-handed beta-helix, Pectin lyase-like"/>
    <property type="match status" value="2"/>
</dbReference>
<dbReference type="InterPro" id="IPR012334">
    <property type="entry name" value="Pectin_lyas_fold"/>
</dbReference>
<accession>A0A8F8KSL3</accession>
<dbReference type="SUPFAM" id="SSF51126">
    <property type="entry name" value="Pectin lyase-like"/>
    <property type="match status" value="3"/>
</dbReference>
<dbReference type="InterPro" id="IPR011050">
    <property type="entry name" value="Pectin_lyase_fold/virulence"/>
</dbReference>
<feature type="compositionally biased region" description="Polar residues" evidence="1">
    <location>
        <begin position="2066"/>
        <end position="2079"/>
    </location>
</feature>
<keyword evidence="2" id="KW-0378">Hydrolase</keyword>
<feature type="region of interest" description="Disordered" evidence="1">
    <location>
        <begin position="1229"/>
        <end position="1260"/>
    </location>
</feature>
<feature type="compositionally biased region" description="Polar residues" evidence="1">
    <location>
        <begin position="1384"/>
        <end position="1438"/>
    </location>
</feature>
<proteinExistence type="predicted"/>
<dbReference type="GO" id="GO:0016787">
    <property type="term" value="F:hydrolase activity"/>
    <property type="evidence" value="ECO:0007669"/>
    <property type="project" value="UniProtKB-KW"/>
</dbReference>
<dbReference type="EMBL" id="MZ420154">
    <property type="protein sequence ID" value="QYA18345.1"/>
    <property type="molecule type" value="Genomic_DNA"/>
</dbReference>
<protein>
    <submittedName>
        <fullName evidence="2">Pectinesterase A/Acyl-CoA thioester hydrolase</fullName>
    </submittedName>
</protein>
<evidence type="ECO:0000256" key="1">
    <source>
        <dbReference type="SAM" id="MobiDB-lite"/>
    </source>
</evidence>
<evidence type="ECO:0000313" key="2">
    <source>
        <dbReference type="EMBL" id="QYA18345.1"/>
    </source>
</evidence>
<feature type="region of interest" description="Disordered" evidence="1">
    <location>
        <begin position="1550"/>
        <end position="1586"/>
    </location>
</feature>
<gene>
    <name evidence="2" type="ORF">KOM_12_75</name>
</gene>